<dbReference type="CDD" id="cd17524">
    <property type="entry name" value="RMtype1_S_EcoUTORF5051P-TRD2-CR2_like"/>
    <property type="match status" value="1"/>
</dbReference>
<feature type="domain" description="Type I restriction modification DNA specificity" evidence="5">
    <location>
        <begin position="300"/>
        <end position="424"/>
    </location>
</feature>
<gene>
    <name evidence="6" type="ORF">A2175_00420</name>
</gene>
<keyword evidence="2" id="KW-0680">Restriction system</keyword>
<dbReference type="GO" id="GO:0009307">
    <property type="term" value="P:DNA restriction-modification system"/>
    <property type="evidence" value="ECO:0007669"/>
    <property type="project" value="UniProtKB-KW"/>
</dbReference>
<dbReference type="Gene3D" id="3.90.220.20">
    <property type="entry name" value="DNA methylase specificity domains"/>
    <property type="match status" value="3"/>
</dbReference>
<feature type="domain" description="Type I restriction modification DNA specificity" evidence="5">
    <location>
        <begin position="38"/>
        <end position="194"/>
    </location>
</feature>
<comment type="similarity">
    <text evidence="1">Belongs to the type-I restriction system S methylase family.</text>
</comment>
<reference evidence="6 7" key="1">
    <citation type="journal article" date="2016" name="Nat. Commun.">
        <title>Thousands of microbial genomes shed light on interconnected biogeochemical processes in an aquifer system.</title>
        <authorList>
            <person name="Anantharaman K."/>
            <person name="Brown C.T."/>
            <person name="Hug L.A."/>
            <person name="Sharon I."/>
            <person name="Castelle C.J."/>
            <person name="Probst A.J."/>
            <person name="Thomas B.C."/>
            <person name="Singh A."/>
            <person name="Wilkins M.J."/>
            <person name="Karaoz U."/>
            <person name="Brodie E.L."/>
            <person name="Williams K.H."/>
            <person name="Hubbard S.S."/>
            <person name="Banfield J.F."/>
        </authorList>
    </citation>
    <scope>NUCLEOTIDE SEQUENCE [LARGE SCALE GENOMIC DNA]</scope>
</reference>
<evidence type="ECO:0000313" key="6">
    <source>
        <dbReference type="EMBL" id="OGZ18738.1"/>
    </source>
</evidence>
<dbReference type="PANTHER" id="PTHR30408">
    <property type="entry name" value="TYPE-1 RESTRICTION ENZYME ECOKI SPECIFICITY PROTEIN"/>
    <property type="match status" value="1"/>
</dbReference>
<evidence type="ECO:0000256" key="4">
    <source>
        <dbReference type="SAM" id="Coils"/>
    </source>
</evidence>
<name>A0A1G2E0Q7_9BACT</name>
<dbReference type="Proteomes" id="UP000176755">
    <property type="component" value="Unassembled WGS sequence"/>
</dbReference>
<accession>A0A1G2E0Q7</accession>
<evidence type="ECO:0000256" key="2">
    <source>
        <dbReference type="ARBA" id="ARBA00022747"/>
    </source>
</evidence>
<dbReference type="PANTHER" id="PTHR30408:SF12">
    <property type="entry name" value="TYPE I RESTRICTION ENZYME MJAVIII SPECIFICITY SUBUNIT"/>
    <property type="match status" value="1"/>
</dbReference>
<dbReference type="InterPro" id="IPR044946">
    <property type="entry name" value="Restrct_endonuc_typeI_TRD_sf"/>
</dbReference>
<evidence type="ECO:0000256" key="1">
    <source>
        <dbReference type="ARBA" id="ARBA00010923"/>
    </source>
</evidence>
<dbReference type="EMBL" id="MHLY01000007">
    <property type="protein sequence ID" value="OGZ18738.1"/>
    <property type="molecule type" value="Genomic_DNA"/>
</dbReference>
<dbReference type="InterPro" id="IPR000055">
    <property type="entry name" value="Restrct_endonuc_typeI_TRD"/>
</dbReference>
<keyword evidence="3" id="KW-0238">DNA-binding</keyword>
<evidence type="ECO:0000256" key="3">
    <source>
        <dbReference type="ARBA" id="ARBA00023125"/>
    </source>
</evidence>
<evidence type="ECO:0000313" key="7">
    <source>
        <dbReference type="Proteomes" id="UP000176755"/>
    </source>
</evidence>
<dbReference type="Pfam" id="PF01420">
    <property type="entry name" value="Methylase_S"/>
    <property type="match status" value="2"/>
</dbReference>
<feature type="coiled-coil region" evidence="4">
    <location>
        <begin position="415"/>
        <end position="446"/>
    </location>
</feature>
<dbReference type="STRING" id="1801663.A2175_00420"/>
<dbReference type="InterPro" id="IPR052021">
    <property type="entry name" value="Type-I_RS_S_subunit"/>
</dbReference>
<proteinExistence type="inferred from homology"/>
<keyword evidence="4" id="KW-0175">Coiled coil</keyword>
<protein>
    <recommendedName>
        <fullName evidence="5">Type I restriction modification DNA specificity domain-containing protein</fullName>
    </recommendedName>
</protein>
<dbReference type="GO" id="GO:0003677">
    <property type="term" value="F:DNA binding"/>
    <property type="evidence" value="ECO:0007669"/>
    <property type="project" value="UniProtKB-KW"/>
</dbReference>
<sequence length="446" mass="51553">MISYSIIQKSQLEGTSRLDAEYYQPEYFINFSNRDWRPIGDFLKSCQYGLSQAMNDEKIGYPMFKMDDIKYAFLFKDEVRYANIPEKIFNNFRLERNDVLFNRVNSEEFVGRTGIFKIDLKSTFASYLIRLQTKDNAEIIPDYLNIFLNAKYGIKQIKKFSRRAVNQANVNAEELKEIKIFVPSVIFQKEIEKISNESWKNFELAKDFYSQAEKLLLEELGLADFKEKNELFNIVNLSDVKSVQRMDAEYFQTKYDKLLITLRRYKAKPLEDIIQNVPARFIPKSDRNYCYVELANINSSIGMIDGFSEVLGKDAPSRAKRILKNGDVIVSSVEGSLEKVAIADKDQEGYLASTGFFQFRSKEILPEVMCVLAKSLVFQMQLEKQCAGTILTAVSKESIKNILVPVLPKTTQQEIADLVKKSHEARKKAKELLEEAKKKVENLIEK</sequence>
<dbReference type="SUPFAM" id="SSF116734">
    <property type="entry name" value="DNA methylase specificity domain"/>
    <property type="match status" value="2"/>
</dbReference>
<evidence type="ECO:0000259" key="5">
    <source>
        <dbReference type="Pfam" id="PF01420"/>
    </source>
</evidence>
<dbReference type="AlphaFoldDB" id="A0A1G2E0Q7"/>
<organism evidence="6 7">
    <name type="scientific">Candidatus Nealsonbacteria bacterium RBG_13_42_11</name>
    <dbReference type="NCBI Taxonomy" id="1801663"/>
    <lineage>
        <taxon>Bacteria</taxon>
        <taxon>Candidatus Nealsoniibacteriota</taxon>
    </lineage>
</organism>
<comment type="caution">
    <text evidence="6">The sequence shown here is derived from an EMBL/GenBank/DDBJ whole genome shotgun (WGS) entry which is preliminary data.</text>
</comment>